<dbReference type="GO" id="GO:0046081">
    <property type="term" value="P:dUTP catabolic process"/>
    <property type="evidence" value="ECO:0007669"/>
    <property type="project" value="TreeGrafter"/>
</dbReference>
<comment type="caution">
    <text evidence="2">The sequence shown here is derived from an EMBL/GenBank/DDBJ whole genome shotgun (WGS) entry which is preliminary data.</text>
</comment>
<dbReference type="CDD" id="cd06587">
    <property type="entry name" value="VOC"/>
    <property type="match status" value="1"/>
</dbReference>
<dbReference type="PANTHER" id="PTHR30522:SF0">
    <property type="entry name" value="NUCLEOSIDE TRIPHOSPHATE PYROPHOSPHOHYDROLASE"/>
    <property type="match status" value="1"/>
</dbReference>
<dbReference type="GO" id="GO:0006950">
    <property type="term" value="P:response to stress"/>
    <property type="evidence" value="ECO:0007669"/>
    <property type="project" value="UniProtKB-ARBA"/>
</dbReference>
<evidence type="ECO:0000313" key="2">
    <source>
        <dbReference type="EMBL" id="RKH68872.1"/>
    </source>
</evidence>
<feature type="domain" description="NTP pyrophosphohydrolase MazG-like" evidence="1">
    <location>
        <begin position="30"/>
        <end position="107"/>
    </location>
</feature>
<dbReference type="EMBL" id="RAWK01000058">
    <property type="protein sequence ID" value="RKH68872.1"/>
    <property type="molecule type" value="Genomic_DNA"/>
</dbReference>
<proteinExistence type="predicted"/>
<dbReference type="Gene3D" id="3.10.180.10">
    <property type="entry name" value="2,3-Dihydroxybiphenyl 1,2-Dioxygenase, domain 1"/>
    <property type="match status" value="1"/>
</dbReference>
<gene>
    <name evidence="2" type="ORF">D7W81_11920</name>
</gene>
<dbReference type="SUPFAM" id="SSF101386">
    <property type="entry name" value="all-alpha NTP pyrophosphatases"/>
    <property type="match status" value="2"/>
</dbReference>
<dbReference type="OrthoDB" id="9808939at2"/>
<evidence type="ECO:0000313" key="3">
    <source>
        <dbReference type="Proteomes" id="UP000267003"/>
    </source>
</evidence>
<dbReference type="GO" id="GO:0047429">
    <property type="term" value="F:nucleoside triphosphate diphosphatase activity"/>
    <property type="evidence" value="ECO:0007669"/>
    <property type="project" value="InterPro"/>
</dbReference>
<reference evidence="3" key="1">
    <citation type="submission" date="2018-09" db="EMBL/GenBank/DDBJ databases">
        <authorList>
            <person name="Livingstone P.G."/>
            <person name="Whitworth D.E."/>
        </authorList>
    </citation>
    <scope>NUCLEOTIDE SEQUENCE [LARGE SCALE GENOMIC DNA]</scope>
    <source>
        <strain evidence="3">AB050A</strain>
    </source>
</reference>
<accession>A0A3A8QVN3</accession>
<dbReference type="Gene3D" id="1.10.287.1080">
    <property type="entry name" value="MazG-like"/>
    <property type="match status" value="2"/>
</dbReference>
<dbReference type="InterPro" id="IPR048011">
    <property type="entry name" value="NTP-PPase_MazG-like_C"/>
</dbReference>
<dbReference type="CDD" id="cd11529">
    <property type="entry name" value="NTP-PPase_MazG_Cterm"/>
    <property type="match status" value="1"/>
</dbReference>
<dbReference type="InterPro" id="IPR004518">
    <property type="entry name" value="MazG-like_dom"/>
</dbReference>
<dbReference type="AlphaFoldDB" id="A0A3A8QVN3"/>
<dbReference type="PANTHER" id="PTHR30522">
    <property type="entry name" value="NUCLEOSIDE TRIPHOSPHATE PYROPHOSPHOHYDROLASE"/>
    <property type="match status" value="1"/>
</dbReference>
<protein>
    <submittedName>
        <fullName evidence="2">Nucleoside triphosphate pyrophosphohydrolase</fullName>
    </submittedName>
</protein>
<dbReference type="GO" id="GO:0046047">
    <property type="term" value="P:TTP catabolic process"/>
    <property type="evidence" value="ECO:0007669"/>
    <property type="project" value="TreeGrafter"/>
</dbReference>
<dbReference type="InterPro" id="IPR029068">
    <property type="entry name" value="Glyas_Bleomycin-R_OHBP_Dase"/>
</dbReference>
<dbReference type="InterPro" id="IPR048015">
    <property type="entry name" value="NTP-PPase_MazG-like_N"/>
</dbReference>
<dbReference type="GO" id="GO:0046052">
    <property type="term" value="P:UTP catabolic process"/>
    <property type="evidence" value="ECO:0007669"/>
    <property type="project" value="TreeGrafter"/>
</dbReference>
<sequence>MAAPGTELERLVEIMRRLRADGGCPWDREQDLRSLRPYLTEEAFEVLDEMDRVSDGGPWRPLCEELGDLLFQIVFHAQLAAELGEFTMADVCAAISDKITSRHPHVFGDQQVKGAEQVLANWAQLKAEERKKKTGRAGSVLDGVPTAAPSLLRAERLTEKASRIGFDWPDLPGVRGKLDEELRELDEAIASGGRDAIEHELGDVLFSLANLARFVKTPAEDALRMATRRFTSRFQYIEAKLNEEGVPFGGATLEHMERHWQAAKAVEKALPPPAHPPRASVATLRLAVPDVAAQRAFWDAVASWLGWAPTRSPEGTAAYTGAGLGLVFTPGAQAPAGSPVALTLEAPSPGAVARLLELFRAHHPERLVAGSSSPTGFQFADPAGLRWEYAAPPA</sequence>
<dbReference type="SUPFAM" id="SSF54593">
    <property type="entry name" value="Glyoxalase/Bleomycin resistance protein/Dihydroxybiphenyl dioxygenase"/>
    <property type="match status" value="1"/>
</dbReference>
<dbReference type="CDD" id="cd11528">
    <property type="entry name" value="NTP-PPase_MazG_Nterm"/>
    <property type="match status" value="1"/>
</dbReference>
<feature type="domain" description="NTP pyrophosphohydrolase MazG-like" evidence="1">
    <location>
        <begin position="178"/>
        <end position="232"/>
    </location>
</feature>
<dbReference type="InterPro" id="IPR011551">
    <property type="entry name" value="NTP_PyrPHydrolase_MazG"/>
</dbReference>
<dbReference type="FunFam" id="1.10.287.1080:FF:000001">
    <property type="entry name" value="Nucleoside triphosphate pyrophosphohydrolase"/>
    <property type="match status" value="1"/>
</dbReference>
<dbReference type="GO" id="GO:0006203">
    <property type="term" value="P:dGTP catabolic process"/>
    <property type="evidence" value="ECO:0007669"/>
    <property type="project" value="TreeGrafter"/>
</dbReference>
<name>A0A3A8QVN3_9BACT</name>
<dbReference type="Pfam" id="PF03819">
    <property type="entry name" value="MazG"/>
    <property type="match status" value="2"/>
</dbReference>
<keyword evidence="2" id="KW-0378">Hydrolase</keyword>
<dbReference type="GO" id="GO:0046061">
    <property type="term" value="P:dATP catabolic process"/>
    <property type="evidence" value="ECO:0007669"/>
    <property type="project" value="TreeGrafter"/>
</dbReference>
<dbReference type="NCBIfam" id="NF007113">
    <property type="entry name" value="PRK09562.1"/>
    <property type="match status" value="1"/>
</dbReference>
<organism evidence="2 3">
    <name type="scientific">Corallococcus aberystwythensis</name>
    <dbReference type="NCBI Taxonomy" id="2316722"/>
    <lineage>
        <taxon>Bacteria</taxon>
        <taxon>Pseudomonadati</taxon>
        <taxon>Myxococcota</taxon>
        <taxon>Myxococcia</taxon>
        <taxon>Myxococcales</taxon>
        <taxon>Cystobacterineae</taxon>
        <taxon>Myxococcaceae</taxon>
        <taxon>Corallococcus</taxon>
    </lineage>
</organism>
<evidence type="ECO:0000259" key="1">
    <source>
        <dbReference type="Pfam" id="PF03819"/>
    </source>
</evidence>
<dbReference type="GO" id="GO:0046076">
    <property type="term" value="P:dTTP catabolic process"/>
    <property type="evidence" value="ECO:0007669"/>
    <property type="project" value="TreeGrafter"/>
</dbReference>
<keyword evidence="3" id="KW-1185">Reference proteome</keyword>
<dbReference type="RefSeq" id="WP_120555481.1">
    <property type="nucleotide sequence ID" value="NZ_RAWK01000058.1"/>
</dbReference>
<dbReference type="NCBIfam" id="TIGR00444">
    <property type="entry name" value="mazG"/>
    <property type="match status" value="1"/>
</dbReference>
<dbReference type="Proteomes" id="UP000267003">
    <property type="component" value="Unassembled WGS sequence"/>
</dbReference>